<comment type="subcellular location">
    <subcellularLocation>
        <location evidence="8">Vacuole membrane</location>
        <topology evidence="8">Peripheral membrane protein</topology>
        <orientation evidence="8">Cytoplasmic side</orientation>
    </subcellularLocation>
</comment>
<reference evidence="14" key="1">
    <citation type="journal article" date="2020" name="Fungal Divers.">
        <title>Resolving the Mortierellaceae phylogeny through synthesis of multi-gene phylogenetics and phylogenomics.</title>
        <authorList>
            <person name="Vandepol N."/>
            <person name="Liber J."/>
            <person name="Desiro A."/>
            <person name="Na H."/>
            <person name="Kennedy M."/>
            <person name="Barry K."/>
            <person name="Grigoriev I.V."/>
            <person name="Miller A.N."/>
            <person name="O'Donnell K."/>
            <person name="Stajich J.E."/>
            <person name="Bonito G."/>
        </authorList>
    </citation>
    <scope>NUCLEOTIDE SEQUENCE</scope>
    <source>
        <strain evidence="14">BC1065</strain>
    </source>
</reference>
<evidence type="ECO:0000256" key="5">
    <source>
        <dbReference type="ARBA" id="ARBA00022781"/>
    </source>
</evidence>
<dbReference type="EMBL" id="JAAAJB010000756">
    <property type="protein sequence ID" value="KAG0251381.1"/>
    <property type="molecule type" value="Genomic_DNA"/>
</dbReference>
<dbReference type="SUPFAM" id="SSF159468">
    <property type="entry name" value="AtpF-like"/>
    <property type="match status" value="1"/>
</dbReference>
<evidence type="ECO:0000256" key="4">
    <source>
        <dbReference type="ARBA" id="ARBA00022554"/>
    </source>
</evidence>
<evidence type="ECO:0000256" key="1">
    <source>
        <dbReference type="ARBA" id="ARBA00010148"/>
    </source>
</evidence>
<proteinExistence type="inferred from homology"/>
<dbReference type="GO" id="GO:0000329">
    <property type="term" value="C:fungal-type vacuole membrane"/>
    <property type="evidence" value="ECO:0007669"/>
    <property type="project" value="TreeGrafter"/>
</dbReference>
<feature type="compositionally biased region" description="Polar residues" evidence="13">
    <location>
        <begin position="176"/>
        <end position="187"/>
    </location>
</feature>
<keyword evidence="3" id="KW-0813">Transport</keyword>
<comment type="caution">
    <text evidence="14">The sequence shown here is derived from an EMBL/GenBank/DDBJ whole genome shotgun (WGS) entry which is preliminary data.</text>
</comment>
<comment type="similarity">
    <text evidence="1">Belongs to the V-ATPase F subunit family.</text>
</comment>
<evidence type="ECO:0000256" key="10">
    <source>
        <dbReference type="ARBA" id="ARBA00030311"/>
    </source>
</evidence>
<dbReference type="PANTHER" id="PTHR13861">
    <property type="entry name" value="VACUOLAR ATP SYNTHASE SUBUNIT F"/>
    <property type="match status" value="1"/>
</dbReference>
<comment type="subunit">
    <text evidence="9">V-ATPase is a heteromultimeric enzyme composed of a peripheral catalytic V1 complex (components A to H) attached to an integral membrane V0 proton pore complex (components: a, c, c', c'', d, e, f and VOA1).</text>
</comment>
<dbReference type="GO" id="GO:0046961">
    <property type="term" value="F:proton-transporting ATPase activity, rotational mechanism"/>
    <property type="evidence" value="ECO:0007669"/>
    <property type="project" value="InterPro"/>
</dbReference>
<dbReference type="InterPro" id="IPR036906">
    <property type="entry name" value="ATPase_V1_fsu_sf"/>
</dbReference>
<gene>
    <name evidence="14" type="primary">VMA7</name>
    <name evidence="14" type="ORF">DFQ27_008786</name>
</gene>
<dbReference type="InterPro" id="IPR019370">
    <property type="entry name" value="E2F-assoc_phosphoprotein"/>
</dbReference>
<evidence type="ECO:0000256" key="11">
    <source>
        <dbReference type="ARBA" id="ARBA00046254"/>
    </source>
</evidence>
<evidence type="ECO:0000256" key="7">
    <source>
        <dbReference type="ARBA" id="ARBA00023136"/>
    </source>
</evidence>
<dbReference type="GO" id="GO:0033180">
    <property type="term" value="C:proton-transporting V-type ATPase, V1 domain"/>
    <property type="evidence" value="ECO:0007669"/>
    <property type="project" value="InterPro"/>
</dbReference>
<dbReference type="FunFam" id="3.40.50.10580:FF:000002">
    <property type="entry name" value="V-type proton ATPase subunit F"/>
    <property type="match status" value="1"/>
</dbReference>
<dbReference type="Gene3D" id="3.40.50.10580">
    <property type="entry name" value="ATPase, V1 complex, subunit F"/>
    <property type="match status" value="1"/>
</dbReference>
<organism evidence="14 15">
    <name type="scientific">Actinomortierella ambigua</name>
    <dbReference type="NCBI Taxonomy" id="1343610"/>
    <lineage>
        <taxon>Eukaryota</taxon>
        <taxon>Fungi</taxon>
        <taxon>Fungi incertae sedis</taxon>
        <taxon>Mucoromycota</taxon>
        <taxon>Mortierellomycotina</taxon>
        <taxon>Mortierellomycetes</taxon>
        <taxon>Mortierellales</taxon>
        <taxon>Mortierellaceae</taxon>
        <taxon>Actinomortierella</taxon>
    </lineage>
</organism>
<comment type="function">
    <text evidence="11">Subunit of the V1 complex of vacuolar(H+)-ATPase (V-ATPase), a multisubunit enzyme composed of a peripheral complex (V1) that hydrolyzes ATP and a membrane integral complex (V0) that translocates protons. V-ATPase is responsible for acidifying and maintaining the pH of intracellular compartments.</text>
</comment>
<evidence type="ECO:0000256" key="9">
    <source>
        <dbReference type="ARBA" id="ARBA00029477"/>
    </source>
</evidence>
<sequence length="388" mass="44213">MAQPTERTLIAVIGDEDSITGLLLAGIGHVDTSNRKNFLVVDAKTPLSTVEETFVEFTKRKDIAIILINQHIAEEIRLLIDEHDQAFPTILEIPSKDHPYDPEKDSVLKRVRRLFGEPMDDDSDFHEELELGVDTEDVAPSQAEYYDPTYYDSDDDAQTDESEEEQWNDEDDDQSTSGRATQLNNHSDPVMESITRKLKASSMSGDIEAPSKKIQRKHRVKSNDQLLYDPEQDELDQEWLFDKIAGHRPKGTKREDIWTDAILVCPMCWTTLCYDCQQHEFYPHQFRAMFVENCRTIQNEALKFPKAPSTKAQQKKAMHPAKAPTADTTTDSTPDAPDTVPQFHPDSPDVFYHPVVCEGCNTKVAVVDSDEIYHFFHVIASDIHPLKH</sequence>
<keyword evidence="5" id="KW-0375">Hydrogen ion transport</keyword>
<evidence type="ECO:0000256" key="2">
    <source>
        <dbReference type="ARBA" id="ARBA00013430"/>
    </source>
</evidence>
<evidence type="ECO:0000256" key="8">
    <source>
        <dbReference type="ARBA" id="ARBA00029427"/>
    </source>
</evidence>
<dbReference type="InterPro" id="IPR008218">
    <property type="entry name" value="ATPase_V1-cplx_f_g_su"/>
</dbReference>
<evidence type="ECO:0000256" key="6">
    <source>
        <dbReference type="ARBA" id="ARBA00023065"/>
    </source>
</evidence>
<dbReference type="AlphaFoldDB" id="A0A9P6PRV3"/>
<feature type="region of interest" description="Disordered" evidence="13">
    <location>
        <begin position="131"/>
        <end position="218"/>
    </location>
</feature>
<feature type="region of interest" description="Disordered" evidence="13">
    <location>
        <begin position="306"/>
        <end position="343"/>
    </location>
</feature>
<keyword evidence="6" id="KW-0406">Ion transport</keyword>
<evidence type="ECO:0000256" key="12">
    <source>
        <dbReference type="ARBA" id="ARBA00071100"/>
    </source>
</evidence>
<evidence type="ECO:0000313" key="14">
    <source>
        <dbReference type="EMBL" id="KAG0251381.1"/>
    </source>
</evidence>
<dbReference type="Pfam" id="PF10238">
    <property type="entry name" value="Eapp_C"/>
    <property type="match status" value="1"/>
</dbReference>
<keyword evidence="7" id="KW-0472">Membrane</keyword>
<dbReference type="NCBIfam" id="TIGR01101">
    <property type="entry name" value="V_ATP_synt_F"/>
    <property type="match status" value="1"/>
</dbReference>
<accession>A0A9P6PRV3</accession>
<protein>
    <recommendedName>
        <fullName evidence="2">V-type proton ATPase subunit F</fullName>
    </recommendedName>
    <alternativeName>
        <fullName evidence="12">V-type proton ATPase subunit f</fullName>
    </alternativeName>
    <alternativeName>
        <fullName evidence="10">Vacuolar proton pump subunit F</fullName>
    </alternativeName>
</protein>
<dbReference type="Pfam" id="PF01990">
    <property type="entry name" value="ATP-synt_F"/>
    <property type="match status" value="1"/>
</dbReference>
<keyword evidence="15" id="KW-1185">Reference proteome</keyword>
<dbReference type="Proteomes" id="UP000807716">
    <property type="component" value="Unassembled WGS sequence"/>
</dbReference>
<feature type="compositionally biased region" description="Acidic residues" evidence="13">
    <location>
        <begin position="152"/>
        <end position="174"/>
    </location>
</feature>
<keyword evidence="4" id="KW-0926">Vacuole</keyword>
<name>A0A9P6PRV3_9FUNG</name>
<dbReference type="PANTHER" id="PTHR13861:SF2">
    <property type="entry name" value="V-TYPE PROTON ATPASE SUBUNIT F"/>
    <property type="match status" value="1"/>
</dbReference>
<evidence type="ECO:0000313" key="15">
    <source>
        <dbReference type="Proteomes" id="UP000807716"/>
    </source>
</evidence>
<evidence type="ECO:0000256" key="13">
    <source>
        <dbReference type="SAM" id="MobiDB-lite"/>
    </source>
</evidence>
<feature type="compositionally biased region" description="Low complexity" evidence="13">
    <location>
        <begin position="320"/>
        <end position="339"/>
    </location>
</feature>
<evidence type="ECO:0000256" key="3">
    <source>
        <dbReference type="ARBA" id="ARBA00022448"/>
    </source>
</evidence>
<dbReference type="OrthoDB" id="10261947at2759"/>
<dbReference type="InterPro" id="IPR005772">
    <property type="entry name" value="ATPase_V1-cplx_fsu_euk"/>
</dbReference>